<organism evidence="3 4">
    <name type="scientific">Candidatus Buchananbacteria bacterium RIFCSPLOWO2_01_FULL_46_12</name>
    <dbReference type="NCBI Taxonomy" id="1797546"/>
    <lineage>
        <taxon>Bacteria</taxon>
        <taxon>Candidatus Buchananiibacteriota</taxon>
    </lineage>
</organism>
<dbReference type="Proteomes" id="UP000176512">
    <property type="component" value="Unassembled WGS sequence"/>
</dbReference>
<evidence type="ECO:0000259" key="2">
    <source>
        <dbReference type="Pfam" id="PF01370"/>
    </source>
</evidence>
<dbReference type="InterPro" id="IPR036291">
    <property type="entry name" value="NAD(P)-bd_dom_sf"/>
</dbReference>
<dbReference type="PANTHER" id="PTHR43000">
    <property type="entry name" value="DTDP-D-GLUCOSE 4,6-DEHYDRATASE-RELATED"/>
    <property type="match status" value="1"/>
</dbReference>
<comment type="similarity">
    <text evidence="1">Belongs to the NAD(P)-dependent epimerase/dehydratase family.</text>
</comment>
<dbReference type="InterPro" id="IPR001509">
    <property type="entry name" value="Epimerase_deHydtase"/>
</dbReference>
<dbReference type="EMBL" id="MHIP01000009">
    <property type="protein sequence ID" value="OGY55262.1"/>
    <property type="molecule type" value="Genomic_DNA"/>
</dbReference>
<dbReference type="AlphaFoldDB" id="A0A1G1YSB9"/>
<gene>
    <name evidence="3" type="ORF">A3A24_02040</name>
</gene>
<name>A0A1G1YSB9_9BACT</name>
<comment type="caution">
    <text evidence="3">The sequence shown here is derived from an EMBL/GenBank/DDBJ whole genome shotgun (WGS) entry which is preliminary data.</text>
</comment>
<reference evidence="3 4" key="1">
    <citation type="journal article" date="2016" name="Nat. Commun.">
        <title>Thousands of microbial genomes shed light on interconnected biogeochemical processes in an aquifer system.</title>
        <authorList>
            <person name="Anantharaman K."/>
            <person name="Brown C.T."/>
            <person name="Hug L.A."/>
            <person name="Sharon I."/>
            <person name="Castelle C.J."/>
            <person name="Probst A.J."/>
            <person name="Thomas B.C."/>
            <person name="Singh A."/>
            <person name="Wilkins M.J."/>
            <person name="Karaoz U."/>
            <person name="Brodie E.L."/>
            <person name="Williams K.H."/>
            <person name="Hubbard S.S."/>
            <person name="Banfield J.F."/>
        </authorList>
    </citation>
    <scope>NUCLEOTIDE SEQUENCE [LARGE SCALE GENOMIC DNA]</scope>
</reference>
<dbReference type="Gene3D" id="3.40.50.720">
    <property type="entry name" value="NAD(P)-binding Rossmann-like Domain"/>
    <property type="match status" value="1"/>
</dbReference>
<proteinExistence type="inferred from homology"/>
<protein>
    <submittedName>
        <fullName evidence="3">UDP-glucose 4-epimerase</fullName>
    </submittedName>
</protein>
<evidence type="ECO:0000313" key="3">
    <source>
        <dbReference type="EMBL" id="OGY55262.1"/>
    </source>
</evidence>
<accession>A0A1G1YSB9</accession>
<feature type="domain" description="NAD-dependent epimerase/dehydratase" evidence="2">
    <location>
        <begin position="3"/>
        <end position="236"/>
    </location>
</feature>
<dbReference type="SUPFAM" id="SSF51735">
    <property type="entry name" value="NAD(P)-binding Rossmann-fold domains"/>
    <property type="match status" value="1"/>
</dbReference>
<evidence type="ECO:0000256" key="1">
    <source>
        <dbReference type="ARBA" id="ARBA00007637"/>
    </source>
</evidence>
<dbReference type="Gene3D" id="3.90.25.10">
    <property type="entry name" value="UDP-galactose 4-epimerase, domain 1"/>
    <property type="match status" value="1"/>
</dbReference>
<evidence type="ECO:0000313" key="4">
    <source>
        <dbReference type="Proteomes" id="UP000176512"/>
    </source>
</evidence>
<sequence length="308" mass="33711">MKILVTGGAGFIGSNLVDVLIEQGHEVAVVDNLLTGKKEHVNPAAHFFELDVRDKKLSQVLAQEKPEAVFHLAAQIDLRKSVEDPLWDAEENILGSINLLKLCQDFGGVKKIIFSSSGGAIYGDTNDIPTKESHQENPVSPYGIAKLTIDKYLHYYHQVFGLPYISLRYSNIYGPRQNAKGEAGVVAIFCDRLLSGQSVVINGNGSQTRDYVYVTDVVQANLLALDSAKVAVYNIGTGIETNVNQIADLIKKNINPEAEFSHGPAKAGEQQRSCLDANKAKVELGWQPAVDLAVGIQKTVEWFKNNHQ</sequence>
<dbReference type="Pfam" id="PF01370">
    <property type="entry name" value="Epimerase"/>
    <property type="match status" value="1"/>
</dbReference>